<evidence type="ECO:0000256" key="1">
    <source>
        <dbReference type="PROSITE-ProRule" id="PRU00110"/>
    </source>
</evidence>
<feature type="modified residue" description="Phosphohistidine" evidence="1">
    <location>
        <position position="58"/>
    </location>
</feature>
<dbReference type="AlphaFoldDB" id="A0A1I6V314"/>
<reference evidence="3 4" key="1">
    <citation type="submission" date="2016-10" db="EMBL/GenBank/DDBJ databases">
        <authorList>
            <person name="de Groot N.N."/>
        </authorList>
    </citation>
    <scope>NUCLEOTIDE SEQUENCE [LARGE SCALE GENOMIC DNA]</scope>
    <source>
        <strain evidence="3 4">DSM 22789</strain>
    </source>
</reference>
<dbReference type="RefSeq" id="WP_170852673.1">
    <property type="nucleotide sequence ID" value="NZ_FOZZ01000011.1"/>
</dbReference>
<organism evidence="3 4">
    <name type="scientific">Sphingobacterium wenxiniae</name>
    <dbReference type="NCBI Taxonomy" id="683125"/>
    <lineage>
        <taxon>Bacteria</taxon>
        <taxon>Pseudomonadati</taxon>
        <taxon>Bacteroidota</taxon>
        <taxon>Sphingobacteriia</taxon>
        <taxon>Sphingobacteriales</taxon>
        <taxon>Sphingobacteriaceae</taxon>
        <taxon>Sphingobacterium</taxon>
    </lineage>
</organism>
<protein>
    <submittedName>
        <fullName evidence="3">HPt (Histidine-containing phosphotransfer) domain-containing protein</fullName>
    </submittedName>
</protein>
<accession>A0A1I6V314</accession>
<gene>
    <name evidence="3" type="ORF">SAMN05660206_11134</name>
</gene>
<dbReference type="GO" id="GO:0004672">
    <property type="term" value="F:protein kinase activity"/>
    <property type="evidence" value="ECO:0007669"/>
    <property type="project" value="UniProtKB-ARBA"/>
</dbReference>
<dbReference type="STRING" id="683125.SAMN05660206_11134"/>
<sequence length="117" mass="13384">MYNFQTINPTVIAENMMQNSELIKQFLSLYLQQIPEDVQNLKNAVTNRNHTESASKAHHIKPTMEYVGATALRQKFQDIETAAKNQIAFEQIDLLIDEADQACSILLEEIKQYLATL</sequence>
<keyword evidence="1" id="KW-0597">Phosphoprotein</keyword>
<proteinExistence type="predicted"/>
<name>A0A1I6V314_9SPHI</name>
<dbReference type="Pfam" id="PF01627">
    <property type="entry name" value="Hpt"/>
    <property type="match status" value="1"/>
</dbReference>
<dbReference type="PROSITE" id="PS50894">
    <property type="entry name" value="HPT"/>
    <property type="match status" value="1"/>
</dbReference>
<dbReference type="Proteomes" id="UP000198785">
    <property type="component" value="Unassembled WGS sequence"/>
</dbReference>
<dbReference type="Gene3D" id="1.20.120.160">
    <property type="entry name" value="HPT domain"/>
    <property type="match status" value="1"/>
</dbReference>
<evidence type="ECO:0000259" key="2">
    <source>
        <dbReference type="PROSITE" id="PS50894"/>
    </source>
</evidence>
<evidence type="ECO:0000313" key="4">
    <source>
        <dbReference type="Proteomes" id="UP000198785"/>
    </source>
</evidence>
<dbReference type="InterPro" id="IPR008207">
    <property type="entry name" value="Sig_transdc_His_kin_Hpt_dom"/>
</dbReference>
<dbReference type="InterPro" id="IPR036641">
    <property type="entry name" value="HPT_dom_sf"/>
</dbReference>
<feature type="domain" description="HPt" evidence="2">
    <location>
        <begin position="19"/>
        <end position="113"/>
    </location>
</feature>
<dbReference type="GO" id="GO:0000160">
    <property type="term" value="P:phosphorelay signal transduction system"/>
    <property type="evidence" value="ECO:0007669"/>
    <property type="project" value="InterPro"/>
</dbReference>
<keyword evidence="4" id="KW-1185">Reference proteome</keyword>
<dbReference type="SUPFAM" id="SSF47226">
    <property type="entry name" value="Histidine-containing phosphotransfer domain, HPT domain"/>
    <property type="match status" value="1"/>
</dbReference>
<dbReference type="EMBL" id="FOZZ01000011">
    <property type="protein sequence ID" value="SFT08054.1"/>
    <property type="molecule type" value="Genomic_DNA"/>
</dbReference>
<evidence type="ECO:0000313" key="3">
    <source>
        <dbReference type="EMBL" id="SFT08054.1"/>
    </source>
</evidence>